<sequence length="89" mass="10561">MLNYSAHITYPPFQIFNPNPQNARFPKFLHINPNPVSTRRFEEGSNVFSRFPGKKRGKIRGEQDQRIRRRRWEDFFERKGPGSMAPKSP</sequence>
<proteinExistence type="predicted"/>
<accession>A0A1R3G7M5</accession>
<evidence type="ECO:0000313" key="2">
    <source>
        <dbReference type="Proteomes" id="UP000187203"/>
    </source>
</evidence>
<name>A0A1R3G7M5_9ROSI</name>
<dbReference type="EMBL" id="AWUE01023344">
    <property type="protein sequence ID" value="OMO54094.1"/>
    <property type="molecule type" value="Genomic_DNA"/>
</dbReference>
<keyword evidence="2" id="KW-1185">Reference proteome</keyword>
<comment type="caution">
    <text evidence="1">The sequence shown here is derived from an EMBL/GenBank/DDBJ whole genome shotgun (WGS) entry which is preliminary data.</text>
</comment>
<dbReference type="AlphaFoldDB" id="A0A1R3G7M5"/>
<evidence type="ECO:0000313" key="1">
    <source>
        <dbReference type="EMBL" id="OMO54094.1"/>
    </source>
</evidence>
<organism evidence="1 2">
    <name type="scientific">Corchorus olitorius</name>
    <dbReference type="NCBI Taxonomy" id="93759"/>
    <lineage>
        <taxon>Eukaryota</taxon>
        <taxon>Viridiplantae</taxon>
        <taxon>Streptophyta</taxon>
        <taxon>Embryophyta</taxon>
        <taxon>Tracheophyta</taxon>
        <taxon>Spermatophyta</taxon>
        <taxon>Magnoliopsida</taxon>
        <taxon>eudicotyledons</taxon>
        <taxon>Gunneridae</taxon>
        <taxon>Pentapetalae</taxon>
        <taxon>rosids</taxon>
        <taxon>malvids</taxon>
        <taxon>Malvales</taxon>
        <taxon>Malvaceae</taxon>
        <taxon>Grewioideae</taxon>
        <taxon>Apeibeae</taxon>
        <taxon>Corchorus</taxon>
    </lineage>
</organism>
<reference evidence="2" key="1">
    <citation type="submission" date="2013-09" db="EMBL/GenBank/DDBJ databases">
        <title>Corchorus olitorius genome sequencing.</title>
        <authorList>
            <person name="Alam M."/>
            <person name="Haque M.S."/>
            <person name="Islam M.S."/>
            <person name="Emdad E.M."/>
            <person name="Islam M.M."/>
            <person name="Ahmed B."/>
            <person name="Halim A."/>
            <person name="Hossen Q.M.M."/>
            <person name="Hossain M.Z."/>
            <person name="Ahmed R."/>
            <person name="Khan M.M."/>
            <person name="Islam R."/>
            <person name="Rashid M.M."/>
            <person name="Khan S.A."/>
            <person name="Rahman M.S."/>
            <person name="Alam M."/>
            <person name="Yahiya A.S."/>
            <person name="Khan M.S."/>
            <person name="Azam M.S."/>
            <person name="Haque T."/>
            <person name="Lashkar M.Z.H."/>
            <person name="Akhand A.I."/>
            <person name="Morshed G."/>
            <person name="Roy S."/>
            <person name="Uddin K.S."/>
            <person name="Rabeya T."/>
            <person name="Hossain A.S."/>
            <person name="Chowdhury A."/>
            <person name="Snigdha A.R."/>
            <person name="Mortoza M.S."/>
            <person name="Matin S.A."/>
            <person name="Hoque S.M.E."/>
            <person name="Islam M.K."/>
            <person name="Roy D.K."/>
            <person name="Haider R."/>
            <person name="Moosa M.M."/>
            <person name="Elias S.M."/>
            <person name="Hasan A.M."/>
            <person name="Jahan S."/>
            <person name="Shafiuddin M."/>
            <person name="Mahmood N."/>
            <person name="Shommy N.S."/>
        </authorList>
    </citation>
    <scope>NUCLEOTIDE SEQUENCE [LARGE SCALE GENOMIC DNA]</scope>
    <source>
        <strain evidence="2">cv. O-4</strain>
    </source>
</reference>
<gene>
    <name evidence="1" type="ORF">COLO4_36591</name>
</gene>
<dbReference type="Proteomes" id="UP000187203">
    <property type="component" value="Unassembled WGS sequence"/>
</dbReference>
<protein>
    <submittedName>
        <fullName evidence="1">Uncharacterized protein</fullName>
    </submittedName>
</protein>